<sequence length="198" mass="21569">MTRWILPLLALALLCGCGRQQQAPIPEKAQATAAAQPAPTKEAAINPPLGEPDADGYRELDWSAMLPPAELKALENSEEPAVNHTGKRAMPQTGTYNTVAAVLARKVRLPGYVVPLDSDDAGRVREFLFVPYYGACIHVPPPPPNQIVHVRLDSPIDPPDMYSPFYLTGQLRAETLHGELAGTAYTMEQAHLHPYEKG</sequence>
<organism evidence="3 4">
    <name type="scientific">Xanthomonas sacchari</name>
    <dbReference type="NCBI Taxonomy" id="56458"/>
    <lineage>
        <taxon>Bacteria</taxon>
        <taxon>Pseudomonadati</taxon>
        <taxon>Pseudomonadota</taxon>
        <taxon>Gammaproteobacteria</taxon>
        <taxon>Lysobacterales</taxon>
        <taxon>Lysobacteraceae</taxon>
        <taxon>Xanthomonas</taxon>
    </lineage>
</organism>
<feature type="signal peptide" evidence="2">
    <location>
        <begin position="1"/>
        <end position="23"/>
    </location>
</feature>
<gene>
    <name evidence="3" type="ORF">NB700_002349</name>
</gene>
<dbReference type="PROSITE" id="PS51257">
    <property type="entry name" value="PROKAR_LIPOPROTEIN"/>
    <property type="match status" value="1"/>
</dbReference>
<comment type="caution">
    <text evidence="3">The sequence shown here is derived from an EMBL/GenBank/DDBJ whole genome shotgun (WGS) entry which is preliminary data.</text>
</comment>
<evidence type="ECO:0000313" key="4">
    <source>
        <dbReference type="Proteomes" id="UP001320843"/>
    </source>
</evidence>
<proteinExistence type="predicted"/>
<feature type="compositionally biased region" description="Low complexity" evidence="1">
    <location>
        <begin position="28"/>
        <end position="45"/>
    </location>
</feature>
<keyword evidence="2" id="KW-0732">Signal</keyword>
<reference evidence="3 4" key="1">
    <citation type="submission" date="2022-06" db="EMBL/GenBank/DDBJ databases">
        <title>Dynamics of rice microbiomes reveals core vertical transmitted seed endophytes.</title>
        <authorList>
            <person name="Liao K."/>
            <person name="Zhang X."/>
        </authorList>
    </citation>
    <scope>NUCLEOTIDE SEQUENCE [LARGE SCALE GENOMIC DNA]</scope>
    <source>
        <strain evidence="3 4">YT10-10-1</strain>
    </source>
</reference>
<dbReference type="Proteomes" id="UP001320843">
    <property type="component" value="Unassembled WGS sequence"/>
</dbReference>
<protein>
    <recommendedName>
        <fullName evidence="5">DUF3299 domain-containing protein</fullName>
    </recommendedName>
</protein>
<dbReference type="Gene3D" id="2.40.50.870">
    <property type="entry name" value="Protein of unknown function (DUF3299)"/>
    <property type="match status" value="1"/>
</dbReference>
<dbReference type="InterPro" id="IPR021727">
    <property type="entry name" value="DUF3299"/>
</dbReference>
<dbReference type="EMBL" id="JANFWR010000014">
    <property type="protein sequence ID" value="MCW0399793.1"/>
    <property type="molecule type" value="Genomic_DNA"/>
</dbReference>
<feature type="chain" id="PRO_5047018967" description="DUF3299 domain-containing protein" evidence="2">
    <location>
        <begin position="24"/>
        <end position="198"/>
    </location>
</feature>
<dbReference type="Pfam" id="PF11736">
    <property type="entry name" value="DUF3299"/>
    <property type="match status" value="1"/>
</dbReference>
<dbReference type="RefSeq" id="WP_267081395.1">
    <property type="nucleotide sequence ID" value="NZ_CP099530.1"/>
</dbReference>
<name>A0ABT3DWB5_9XANT</name>
<evidence type="ECO:0000256" key="1">
    <source>
        <dbReference type="SAM" id="MobiDB-lite"/>
    </source>
</evidence>
<evidence type="ECO:0000313" key="3">
    <source>
        <dbReference type="EMBL" id="MCW0399793.1"/>
    </source>
</evidence>
<feature type="region of interest" description="Disordered" evidence="1">
    <location>
        <begin position="28"/>
        <end position="52"/>
    </location>
</feature>
<evidence type="ECO:0000256" key="2">
    <source>
        <dbReference type="SAM" id="SignalP"/>
    </source>
</evidence>
<accession>A0ABT3DWB5</accession>
<evidence type="ECO:0008006" key="5">
    <source>
        <dbReference type="Google" id="ProtNLM"/>
    </source>
</evidence>
<keyword evidence="4" id="KW-1185">Reference proteome</keyword>